<evidence type="ECO:0000313" key="12">
    <source>
        <dbReference type="Proteomes" id="UP000019335"/>
    </source>
</evidence>
<feature type="region of interest" description="Disordered" evidence="9">
    <location>
        <begin position="15"/>
        <end position="46"/>
    </location>
</feature>
<evidence type="ECO:0000256" key="8">
    <source>
        <dbReference type="ARBA" id="ARBA00023242"/>
    </source>
</evidence>
<dbReference type="GO" id="GO:0034475">
    <property type="term" value="P:U4 snRNA 3'-end processing"/>
    <property type="evidence" value="ECO:0007669"/>
    <property type="project" value="TreeGrafter"/>
</dbReference>
<evidence type="ECO:0000256" key="7">
    <source>
        <dbReference type="ARBA" id="ARBA00022884"/>
    </source>
</evidence>
<dbReference type="GO" id="GO:0071051">
    <property type="term" value="P:poly(A)-dependent snoRNA 3'-end processing"/>
    <property type="evidence" value="ECO:0007669"/>
    <property type="project" value="TreeGrafter"/>
</dbReference>
<accession>W7TPW4</accession>
<keyword evidence="7" id="KW-0694">RNA-binding</keyword>
<dbReference type="AlphaFoldDB" id="W7TPW4"/>
<dbReference type="SUPFAM" id="SSF55666">
    <property type="entry name" value="Ribonuclease PH domain 2-like"/>
    <property type="match status" value="1"/>
</dbReference>
<dbReference type="Gene3D" id="3.30.230.70">
    <property type="entry name" value="GHMP Kinase, N-terminal domain"/>
    <property type="match status" value="1"/>
</dbReference>
<dbReference type="InterPro" id="IPR050080">
    <property type="entry name" value="RNase_PH"/>
</dbReference>
<evidence type="ECO:0000256" key="5">
    <source>
        <dbReference type="ARBA" id="ARBA00022552"/>
    </source>
</evidence>
<feature type="domain" description="Exoribonuclease phosphorolytic" evidence="10">
    <location>
        <begin position="52"/>
        <end position="199"/>
    </location>
</feature>
<protein>
    <submittedName>
        <fullName evidence="11">Exoribonuclease, phosphorolytic domain 1</fullName>
    </submittedName>
</protein>
<dbReference type="GO" id="GO:0006364">
    <property type="term" value="P:rRNA processing"/>
    <property type="evidence" value="ECO:0007669"/>
    <property type="project" value="UniProtKB-KW"/>
</dbReference>
<reference evidence="11 12" key="1">
    <citation type="journal article" date="2014" name="Mol. Plant">
        <title>Chromosome Scale Genome Assembly and Transcriptome Profiling of Nannochloropsis gaditana in Nitrogen Depletion.</title>
        <authorList>
            <person name="Corteggiani Carpinelli E."/>
            <person name="Telatin A."/>
            <person name="Vitulo N."/>
            <person name="Forcato C."/>
            <person name="D'Angelo M."/>
            <person name="Schiavon R."/>
            <person name="Vezzi A."/>
            <person name="Giacometti G.M."/>
            <person name="Morosinotto T."/>
            <person name="Valle G."/>
        </authorList>
    </citation>
    <scope>NUCLEOTIDE SEQUENCE [LARGE SCALE GENOMIC DNA]</scope>
    <source>
        <strain evidence="11 12">B-31</strain>
    </source>
</reference>
<dbReference type="Proteomes" id="UP000019335">
    <property type="component" value="Unassembled WGS sequence"/>
</dbReference>
<evidence type="ECO:0000313" key="11">
    <source>
        <dbReference type="EMBL" id="EWM22789.1"/>
    </source>
</evidence>
<gene>
    <name evidence="11" type="ORF">Naga_100349g4</name>
</gene>
<evidence type="ECO:0000256" key="2">
    <source>
        <dbReference type="ARBA" id="ARBA00004496"/>
    </source>
</evidence>
<comment type="caution">
    <text evidence="11">The sequence shown here is derived from an EMBL/GenBank/DDBJ whole genome shotgun (WGS) entry which is preliminary data.</text>
</comment>
<dbReference type="GO" id="GO:0071028">
    <property type="term" value="P:nuclear mRNA surveillance"/>
    <property type="evidence" value="ECO:0007669"/>
    <property type="project" value="TreeGrafter"/>
</dbReference>
<dbReference type="InterPro" id="IPR020568">
    <property type="entry name" value="Ribosomal_Su5_D2-typ_SF"/>
</dbReference>
<dbReference type="InterPro" id="IPR001247">
    <property type="entry name" value="ExoRNase_PH_dom1"/>
</dbReference>
<evidence type="ECO:0000256" key="3">
    <source>
        <dbReference type="ARBA" id="ARBA00006678"/>
    </source>
</evidence>
<dbReference type="GO" id="GO:0016075">
    <property type="term" value="P:rRNA catabolic process"/>
    <property type="evidence" value="ECO:0007669"/>
    <property type="project" value="TreeGrafter"/>
</dbReference>
<dbReference type="GO" id="GO:0005730">
    <property type="term" value="C:nucleolus"/>
    <property type="evidence" value="ECO:0007669"/>
    <property type="project" value="TreeGrafter"/>
</dbReference>
<dbReference type="PANTHER" id="PTHR11953">
    <property type="entry name" value="EXOSOME COMPLEX COMPONENT"/>
    <property type="match status" value="1"/>
</dbReference>
<evidence type="ECO:0000256" key="9">
    <source>
        <dbReference type="SAM" id="MobiDB-lite"/>
    </source>
</evidence>
<evidence type="ECO:0000256" key="4">
    <source>
        <dbReference type="ARBA" id="ARBA00022490"/>
    </source>
</evidence>
<dbReference type="GO" id="GO:0000176">
    <property type="term" value="C:nuclear exosome (RNase complex)"/>
    <property type="evidence" value="ECO:0007669"/>
    <property type="project" value="TreeGrafter"/>
</dbReference>
<organism evidence="11 12">
    <name type="scientific">Nannochloropsis gaditana</name>
    <dbReference type="NCBI Taxonomy" id="72520"/>
    <lineage>
        <taxon>Eukaryota</taxon>
        <taxon>Sar</taxon>
        <taxon>Stramenopiles</taxon>
        <taxon>Ochrophyta</taxon>
        <taxon>Eustigmatophyceae</taxon>
        <taxon>Eustigmatales</taxon>
        <taxon>Monodopsidaceae</taxon>
        <taxon>Nannochloropsis</taxon>
    </lineage>
</organism>
<dbReference type="SUPFAM" id="SSF54211">
    <property type="entry name" value="Ribosomal protein S5 domain 2-like"/>
    <property type="match status" value="1"/>
</dbReference>
<proteinExistence type="inferred from homology"/>
<keyword evidence="5" id="KW-0698">rRNA processing</keyword>
<feature type="region of interest" description="Disordered" evidence="9">
    <location>
        <begin position="113"/>
        <end position="149"/>
    </location>
</feature>
<dbReference type="InterPro" id="IPR027408">
    <property type="entry name" value="PNPase/RNase_PH_dom_sf"/>
</dbReference>
<feature type="compositionally biased region" description="Polar residues" evidence="9">
    <location>
        <begin position="15"/>
        <end position="25"/>
    </location>
</feature>
<feature type="region of interest" description="Disordered" evidence="9">
    <location>
        <begin position="305"/>
        <end position="338"/>
    </location>
</feature>
<dbReference type="OrthoDB" id="2504340at2759"/>
<evidence type="ECO:0000259" key="10">
    <source>
        <dbReference type="Pfam" id="PF01138"/>
    </source>
</evidence>
<evidence type="ECO:0000256" key="1">
    <source>
        <dbReference type="ARBA" id="ARBA00004123"/>
    </source>
</evidence>
<feature type="compositionally biased region" description="Basic and acidic residues" evidence="9">
    <location>
        <begin position="315"/>
        <end position="338"/>
    </location>
</feature>
<dbReference type="InterPro" id="IPR036345">
    <property type="entry name" value="ExoRNase_PH_dom2_sf"/>
</dbReference>
<dbReference type="PANTHER" id="PTHR11953:SF2">
    <property type="entry name" value="EXOSOME COMPLEX COMPONENT MTR3"/>
    <property type="match status" value="1"/>
</dbReference>
<comment type="similarity">
    <text evidence="3">Belongs to the RNase PH family.</text>
</comment>
<dbReference type="EMBL" id="AZIL01002080">
    <property type="protein sequence ID" value="EWM22789.1"/>
    <property type="molecule type" value="Genomic_DNA"/>
</dbReference>
<keyword evidence="8" id="KW-0539">Nucleus</keyword>
<keyword evidence="4" id="KW-0963">Cytoplasm</keyword>
<name>W7TPW4_9STRA</name>
<feature type="compositionally biased region" description="Gly residues" evidence="9">
    <location>
        <begin position="129"/>
        <end position="138"/>
    </location>
</feature>
<dbReference type="GO" id="GO:0000177">
    <property type="term" value="C:cytoplasmic exosome (RNase complex)"/>
    <property type="evidence" value="ECO:0007669"/>
    <property type="project" value="TreeGrafter"/>
</dbReference>
<sequence>MYNCYTPRVATKTQVSTLQTNSEIQAQRKKDDTGPSPARSESFRMDGRAYNQLRPVFIDLNTVSHASGSAYLEMEHTKVLVAVYGPKARQDVEFSDEGKLICDFRYSPFALRARRPTGKEKGGREGGREGGGGGGGGPQRDEERAASRTVSQALEASVQLAKLPKSVVEVFVLVLQTDGGEVGAAISCASLALAEAGIELFGLVASCEVVAFTPSEGKREWRVRVDPTAAEEGGEEGGREGGKEGGVVGLALMPVSGEVTQVWQKGRLDTRGSERALEMAADGARMVHALMRKRLLTYMEQEGGGEGGWGGLGEMTRDDRAMRAQDEKHPESVDGDVK</sequence>
<feature type="compositionally biased region" description="Basic and acidic residues" evidence="9">
    <location>
        <begin position="117"/>
        <end position="128"/>
    </location>
</feature>
<evidence type="ECO:0000256" key="6">
    <source>
        <dbReference type="ARBA" id="ARBA00022835"/>
    </source>
</evidence>
<keyword evidence="6" id="KW-0271">Exosome</keyword>
<comment type="subcellular location">
    <subcellularLocation>
        <location evidence="2">Cytoplasm</location>
    </subcellularLocation>
    <subcellularLocation>
        <location evidence="1">Nucleus</location>
    </subcellularLocation>
</comment>
<dbReference type="CDD" id="cd11371">
    <property type="entry name" value="RNase_PH_MTR3"/>
    <property type="match status" value="1"/>
</dbReference>
<keyword evidence="12" id="KW-1185">Reference proteome</keyword>
<dbReference type="Pfam" id="PF01138">
    <property type="entry name" value="RNase_PH"/>
    <property type="match status" value="1"/>
</dbReference>
<dbReference type="GO" id="GO:0003723">
    <property type="term" value="F:RNA binding"/>
    <property type="evidence" value="ECO:0007669"/>
    <property type="project" value="UniProtKB-KW"/>
</dbReference>